<accession>A0A6J6WXL4</accession>
<dbReference type="PROSITE" id="PS50106">
    <property type="entry name" value="PDZ"/>
    <property type="match status" value="1"/>
</dbReference>
<name>A0A6J6WXL4_9ZZZZ</name>
<dbReference type="InterPro" id="IPR007549">
    <property type="entry name" value="DUF512"/>
</dbReference>
<dbReference type="InterPro" id="IPR036034">
    <property type="entry name" value="PDZ_sf"/>
</dbReference>
<sequence length="459" mass="50186">MSGAVISSVSPTSPAAAVGLLVGDTITSINDVPPTDVIEYQRLTDGDSVVLLVQRDEEELLRRFTITKEAGQPLGITVESAVFDRIRTCDNHCSFCFIYQLPKGMRRSLYIKDDDYRLSFLYGNYTTMTRFTEFDLERVIDEGLSPLYVSIHTTNPELRADMLRNPRGATSLRWLGALLDLGIAVHGQVVLCPEVNDGDHLEETLGDVLTKYASLRTLSVVPVGVSIFSTEETMRPMTREEALRTIESVERWSSVALSVVGRPLFYASDELYLLAGLPTPEVNDEDIVDLIENGVGLSATFIDSFLNSTPMNSLGTGFFQSVDGAPALGYRAPRLSGEVPTNGAVQEQLCILTGEYGAEVLGSVITDGDVEIRSVRNDYFGGNIKVAGLMTGADISRTMLEGGLEGVRFVLPDVCLSEGRFLDGLTPAELPAFVDIVPTSGVALREYLDMWRSDRSKRP</sequence>
<dbReference type="SUPFAM" id="SSF50156">
    <property type="entry name" value="PDZ domain-like"/>
    <property type="match status" value="1"/>
</dbReference>
<dbReference type="Pfam" id="PF19238">
    <property type="entry name" value="Radical_SAM_2"/>
    <property type="match status" value="1"/>
</dbReference>
<dbReference type="InterPro" id="IPR001478">
    <property type="entry name" value="PDZ"/>
</dbReference>
<gene>
    <name evidence="2" type="ORF">UFOPK2958_00941</name>
</gene>
<dbReference type="Pfam" id="PF04459">
    <property type="entry name" value="DUF512"/>
    <property type="match status" value="1"/>
</dbReference>
<evidence type="ECO:0000259" key="1">
    <source>
        <dbReference type="PROSITE" id="PS50106"/>
    </source>
</evidence>
<dbReference type="AlphaFoldDB" id="A0A6J6WXL4"/>
<reference evidence="2" key="1">
    <citation type="submission" date="2020-05" db="EMBL/GenBank/DDBJ databases">
        <authorList>
            <person name="Chiriac C."/>
            <person name="Salcher M."/>
            <person name="Ghai R."/>
            <person name="Kavagutti S V."/>
        </authorList>
    </citation>
    <scope>NUCLEOTIDE SEQUENCE</scope>
</reference>
<feature type="domain" description="PDZ" evidence="1">
    <location>
        <begin position="1"/>
        <end position="56"/>
    </location>
</feature>
<dbReference type="InterPro" id="IPR058240">
    <property type="entry name" value="rSAM_sf"/>
</dbReference>
<dbReference type="InterPro" id="IPR041489">
    <property type="entry name" value="PDZ_6"/>
</dbReference>
<dbReference type="InterPro" id="IPR013785">
    <property type="entry name" value="Aldolase_TIM"/>
</dbReference>
<evidence type="ECO:0000313" key="2">
    <source>
        <dbReference type="EMBL" id="CAB4787854.1"/>
    </source>
</evidence>
<dbReference type="Gene3D" id="2.30.42.10">
    <property type="match status" value="1"/>
</dbReference>
<protein>
    <submittedName>
        <fullName evidence="2">Unannotated protein</fullName>
    </submittedName>
</protein>
<organism evidence="2">
    <name type="scientific">freshwater metagenome</name>
    <dbReference type="NCBI Taxonomy" id="449393"/>
    <lineage>
        <taxon>unclassified sequences</taxon>
        <taxon>metagenomes</taxon>
        <taxon>ecological metagenomes</taxon>
    </lineage>
</organism>
<dbReference type="InterPro" id="IPR045375">
    <property type="entry name" value="Put_radical_SAM-like_N"/>
</dbReference>
<dbReference type="SUPFAM" id="SSF102114">
    <property type="entry name" value="Radical SAM enzymes"/>
    <property type="match status" value="1"/>
</dbReference>
<dbReference type="EMBL" id="CAFAAB010000106">
    <property type="protein sequence ID" value="CAB4787854.1"/>
    <property type="molecule type" value="Genomic_DNA"/>
</dbReference>
<dbReference type="Pfam" id="PF17820">
    <property type="entry name" value="PDZ_6"/>
    <property type="match status" value="1"/>
</dbReference>
<dbReference type="Gene3D" id="3.20.20.70">
    <property type="entry name" value="Aldolase class I"/>
    <property type="match status" value="1"/>
</dbReference>
<proteinExistence type="predicted"/>